<dbReference type="AlphaFoldDB" id="A0A518DUT2"/>
<evidence type="ECO:0000313" key="3">
    <source>
        <dbReference type="EMBL" id="QDU95597.1"/>
    </source>
</evidence>
<dbReference type="Proteomes" id="UP000317648">
    <property type="component" value="Chromosome"/>
</dbReference>
<reference evidence="3 4" key="1">
    <citation type="submission" date="2019-02" db="EMBL/GenBank/DDBJ databases">
        <title>Deep-cultivation of Planctomycetes and their phenomic and genomic characterization uncovers novel biology.</title>
        <authorList>
            <person name="Wiegand S."/>
            <person name="Jogler M."/>
            <person name="Boedeker C."/>
            <person name="Pinto D."/>
            <person name="Vollmers J."/>
            <person name="Rivas-Marin E."/>
            <person name="Kohn T."/>
            <person name="Peeters S.H."/>
            <person name="Heuer A."/>
            <person name="Rast P."/>
            <person name="Oberbeckmann S."/>
            <person name="Bunk B."/>
            <person name="Jeske O."/>
            <person name="Meyerdierks A."/>
            <person name="Storesund J.E."/>
            <person name="Kallscheuer N."/>
            <person name="Luecker S."/>
            <person name="Lage O.M."/>
            <person name="Pohl T."/>
            <person name="Merkel B.J."/>
            <person name="Hornburger P."/>
            <person name="Mueller R.-W."/>
            <person name="Bruemmer F."/>
            <person name="Labrenz M."/>
            <person name="Spormann A.M."/>
            <person name="Op den Camp H."/>
            <person name="Overmann J."/>
            <person name="Amann R."/>
            <person name="Jetten M.S.M."/>
            <person name="Mascher T."/>
            <person name="Medema M.H."/>
            <person name="Devos D.P."/>
            <person name="Kaster A.-K."/>
            <person name="Ovreas L."/>
            <person name="Rohde M."/>
            <person name="Galperin M.Y."/>
            <person name="Jogler C."/>
        </authorList>
    </citation>
    <scope>NUCLEOTIDE SEQUENCE [LARGE SCALE GENOMIC DNA]</scope>
    <source>
        <strain evidence="3 4">Pla85_3_4</strain>
    </source>
</reference>
<evidence type="ECO:0000313" key="4">
    <source>
        <dbReference type="Proteomes" id="UP000317648"/>
    </source>
</evidence>
<keyword evidence="4" id="KW-1185">Reference proteome</keyword>
<evidence type="ECO:0000256" key="2">
    <source>
        <dbReference type="ARBA" id="ARBA00023002"/>
    </source>
</evidence>
<dbReference type="PROSITE" id="PS00061">
    <property type="entry name" value="ADH_SHORT"/>
    <property type="match status" value="1"/>
</dbReference>
<evidence type="ECO:0000256" key="1">
    <source>
        <dbReference type="ARBA" id="ARBA00006484"/>
    </source>
</evidence>
<dbReference type="InterPro" id="IPR002347">
    <property type="entry name" value="SDR_fam"/>
</dbReference>
<proteinExistence type="inferred from homology"/>
<name>A0A518DUT2_9BACT</name>
<dbReference type="PRINTS" id="PR00081">
    <property type="entry name" value="GDHRDH"/>
</dbReference>
<keyword evidence="2 3" id="KW-0560">Oxidoreductase</keyword>
<comment type="similarity">
    <text evidence="1">Belongs to the short-chain dehydrogenases/reductases (SDR) family.</text>
</comment>
<dbReference type="SUPFAM" id="SSF51735">
    <property type="entry name" value="NAD(P)-binding Rossmann-fold domains"/>
    <property type="match status" value="1"/>
</dbReference>
<dbReference type="PANTHER" id="PTHR43639">
    <property type="entry name" value="OXIDOREDUCTASE, SHORT-CHAIN DEHYDROGENASE/REDUCTASE FAMILY (AFU_ORTHOLOGUE AFUA_5G02870)"/>
    <property type="match status" value="1"/>
</dbReference>
<sequence>MNNTTGKLAGKTALVTGGGRGIGLGCALELAGQGARIFLNDRPGSPELAGAVEQVRERGGECQGVEADVFTREGCEQLVAAVDRIDILVSNPAFSRRGDFVDYPTDLFEKTLQGTLLSGFHLGQLTARRMIQQGGGGKMVFISSVHGQLPLARAIAYNAAKAGLDHMVQSMAVELMAHRINVNAIAPGWIDTPGERATFPAELIESEGKLLPWGRLGLPAEIGKTALFLVSDDASYITGVILPVDGGFRFRDCLPSALPKPADY</sequence>
<dbReference type="CDD" id="cd05233">
    <property type="entry name" value="SDR_c"/>
    <property type="match status" value="1"/>
</dbReference>
<dbReference type="GO" id="GO:0004316">
    <property type="term" value="F:3-oxoacyl-[acyl-carrier-protein] reductase (NADPH) activity"/>
    <property type="evidence" value="ECO:0007669"/>
    <property type="project" value="UniProtKB-EC"/>
</dbReference>
<dbReference type="KEGG" id="lcre:Pla8534_34130"/>
<gene>
    <name evidence="3" type="primary">fabG_6</name>
    <name evidence="3" type="ORF">Pla8534_34130</name>
</gene>
<protein>
    <submittedName>
        <fullName evidence="3">3-oxoacyl-[acyl-carrier-protein] reductase FabG</fullName>
        <ecNumber evidence="3">1.1.1.100</ecNumber>
    </submittedName>
</protein>
<accession>A0A518DUT2</accession>
<dbReference type="RefSeq" id="WP_145054315.1">
    <property type="nucleotide sequence ID" value="NZ_CP036433.1"/>
</dbReference>
<dbReference type="EMBL" id="CP036433">
    <property type="protein sequence ID" value="QDU95597.1"/>
    <property type="molecule type" value="Genomic_DNA"/>
</dbReference>
<organism evidence="3 4">
    <name type="scientific">Lignipirellula cremea</name>
    <dbReference type="NCBI Taxonomy" id="2528010"/>
    <lineage>
        <taxon>Bacteria</taxon>
        <taxon>Pseudomonadati</taxon>
        <taxon>Planctomycetota</taxon>
        <taxon>Planctomycetia</taxon>
        <taxon>Pirellulales</taxon>
        <taxon>Pirellulaceae</taxon>
        <taxon>Lignipirellula</taxon>
    </lineage>
</organism>
<dbReference type="FunFam" id="3.40.50.720:FF:000084">
    <property type="entry name" value="Short-chain dehydrogenase reductase"/>
    <property type="match status" value="1"/>
</dbReference>
<dbReference type="Pfam" id="PF13561">
    <property type="entry name" value="adh_short_C2"/>
    <property type="match status" value="1"/>
</dbReference>
<dbReference type="PANTHER" id="PTHR43639:SF1">
    <property type="entry name" value="SHORT-CHAIN DEHYDROGENASE_REDUCTASE FAMILY PROTEIN"/>
    <property type="match status" value="1"/>
</dbReference>
<dbReference type="Gene3D" id="3.40.50.720">
    <property type="entry name" value="NAD(P)-binding Rossmann-like Domain"/>
    <property type="match status" value="1"/>
</dbReference>
<dbReference type="InterPro" id="IPR020904">
    <property type="entry name" value="Sc_DH/Rdtase_CS"/>
</dbReference>
<dbReference type="PRINTS" id="PR00080">
    <property type="entry name" value="SDRFAMILY"/>
</dbReference>
<dbReference type="OrthoDB" id="9804774at2"/>
<dbReference type="InterPro" id="IPR036291">
    <property type="entry name" value="NAD(P)-bd_dom_sf"/>
</dbReference>
<dbReference type="EC" id="1.1.1.100" evidence="3"/>